<dbReference type="PROSITE" id="PS00463">
    <property type="entry name" value="ZN2_CY6_FUNGAL_1"/>
    <property type="match status" value="1"/>
</dbReference>
<dbReference type="InterPro" id="IPR001138">
    <property type="entry name" value="Zn2Cys6_DnaBD"/>
</dbReference>
<dbReference type="InterPro" id="IPR053187">
    <property type="entry name" value="Notoamide_regulator"/>
</dbReference>
<dbReference type="CDD" id="cd00067">
    <property type="entry name" value="GAL4"/>
    <property type="match status" value="1"/>
</dbReference>
<dbReference type="SMART" id="SM00066">
    <property type="entry name" value="GAL4"/>
    <property type="match status" value="1"/>
</dbReference>
<dbReference type="GO" id="GO:0006351">
    <property type="term" value="P:DNA-templated transcription"/>
    <property type="evidence" value="ECO:0007669"/>
    <property type="project" value="InterPro"/>
</dbReference>
<dbReference type="PANTHER" id="PTHR47256:SF1">
    <property type="entry name" value="ZN(II)2CYS6 TRANSCRIPTION FACTOR (EUROFUNG)"/>
    <property type="match status" value="1"/>
</dbReference>
<keyword evidence="4" id="KW-0804">Transcription</keyword>
<evidence type="ECO:0000256" key="5">
    <source>
        <dbReference type="ARBA" id="ARBA00023242"/>
    </source>
</evidence>
<evidence type="ECO:0000256" key="3">
    <source>
        <dbReference type="ARBA" id="ARBA00023125"/>
    </source>
</evidence>
<organism evidence="8 9">
    <name type="scientific">Aspergillus leporis</name>
    <dbReference type="NCBI Taxonomy" id="41062"/>
    <lineage>
        <taxon>Eukaryota</taxon>
        <taxon>Fungi</taxon>
        <taxon>Dikarya</taxon>
        <taxon>Ascomycota</taxon>
        <taxon>Pezizomycotina</taxon>
        <taxon>Eurotiomycetes</taxon>
        <taxon>Eurotiomycetidae</taxon>
        <taxon>Eurotiales</taxon>
        <taxon>Aspergillaceae</taxon>
        <taxon>Aspergillus</taxon>
        <taxon>Aspergillus subgen. Circumdati</taxon>
    </lineage>
</organism>
<dbReference type="Pfam" id="PF00172">
    <property type="entry name" value="Zn_clus"/>
    <property type="match status" value="1"/>
</dbReference>
<dbReference type="PROSITE" id="PS50048">
    <property type="entry name" value="ZN2_CY6_FUNGAL_2"/>
    <property type="match status" value="1"/>
</dbReference>
<dbReference type="AlphaFoldDB" id="A0A5N5XDA6"/>
<dbReference type="OrthoDB" id="2593732at2759"/>
<accession>A0A5N5XDA6</accession>
<reference evidence="8 9" key="1">
    <citation type="submission" date="2019-04" db="EMBL/GenBank/DDBJ databases">
        <title>Friends and foes A comparative genomics study of 23 Aspergillus species from section Flavi.</title>
        <authorList>
            <consortium name="DOE Joint Genome Institute"/>
            <person name="Kjaerbolling I."/>
            <person name="Vesth T."/>
            <person name="Frisvad J.C."/>
            <person name="Nybo J.L."/>
            <person name="Theobald S."/>
            <person name="Kildgaard S."/>
            <person name="Isbrandt T."/>
            <person name="Kuo A."/>
            <person name="Sato A."/>
            <person name="Lyhne E.K."/>
            <person name="Kogle M.E."/>
            <person name="Wiebenga A."/>
            <person name="Kun R.S."/>
            <person name="Lubbers R.J."/>
            <person name="Makela M.R."/>
            <person name="Barry K."/>
            <person name="Chovatia M."/>
            <person name="Clum A."/>
            <person name="Daum C."/>
            <person name="Haridas S."/>
            <person name="He G."/>
            <person name="LaButti K."/>
            <person name="Lipzen A."/>
            <person name="Mondo S."/>
            <person name="Riley R."/>
            <person name="Salamov A."/>
            <person name="Simmons B.A."/>
            <person name="Magnuson J.K."/>
            <person name="Henrissat B."/>
            <person name="Mortensen U.H."/>
            <person name="Larsen T.O."/>
            <person name="Devries R.P."/>
            <person name="Grigoriev I.V."/>
            <person name="Machida M."/>
            <person name="Baker S.E."/>
            <person name="Andersen M.R."/>
        </authorList>
    </citation>
    <scope>NUCLEOTIDE SEQUENCE [LARGE SCALE GENOMIC DNA]</scope>
    <source>
        <strain evidence="8 9">CBS 151.66</strain>
    </source>
</reference>
<dbReference type="PANTHER" id="PTHR47256">
    <property type="entry name" value="ZN(II)2CYS6 TRANSCRIPTION FACTOR (EUROFUNG)-RELATED"/>
    <property type="match status" value="1"/>
</dbReference>
<evidence type="ECO:0000256" key="2">
    <source>
        <dbReference type="ARBA" id="ARBA00023015"/>
    </source>
</evidence>
<dbReference type="Gene3D" id="4.10.240.10">
    <property type="entry name" value="Zn(2)-C6 fungal-type DNA-binding domain"/>
    <property type="match status" value="1"/>
</dbReference>
<keyword evidence="5" id="KW-0539">Nucleus</keyword>
<dbReference type="GO" id="GO:0008270">
    <property type="term" value="F:zinc ion binding"/>
    <property type="evidence" value="ECO:0007669"/>
    <property type="project" value="InterPro"/>
</dbReference>
<evidence type="ECO:0000256" key="1">
    <source>
        <dbReference type="ARBA" id="ARBA00022723"/>
    </source>
</evidence>
<sequence>MTDSKRRLAPALPGTQGGNDAHQRRRNVGTACSACKARKLKCTGTAPCANCVKSRLDCTLDQTADKRRRGVLKRKIDQLEEKEDLLIQLVSVLRESGNRRTVPLLNLIRSNATLAEIQYYLDHQLPRSELARTPELLEVSNEVQRLQQSESRSMRRMLDAKRLSDQPLFQVPAKPWTSVFTDNDFISHLVSLWFTWFHPFCNWVDRDRFIHDMQAGLLGAKYCSPFLVNAILAYACAYSDYPEAYAVPGDLSSKGTQYYEEAKRLLEKEEGRITLPTVQGIGVLWARACMMGQDRQRWIYRSQLAYSADELFKNRSVLASKANEDALRMARVINNTSWGLFNSATTHALFHQKTPIIKPPPHLPSFPPVNHEANQDEWQPYPTQAETSPSHTTCLFNELCHLNLITYDISNYYFQQEAPHSRSQMEQKTFEFHNRLRGWTDRLPECLQTGNSIKVPHVLCLHMYHHAILITLYAFHKTPNHENITPTQAQSICLSSARSIGQCMQIYRASWGLDPMPMFIIQWIKAALLTLLEHLDDPENREAFIILCIAAKAFSRRFEKTKPLLRSLQDTAREMKISLPVEADPLFAELEGQRLPRLVGIKDETSDQASSDV</sequence>
<dbReference type="EMBL" id="ML732155">
    <property type="protein sequence ID" value="KAB8078758.1"/>
    <property type="molecule type" value="Genomic_DNA"/>
</dbReference>
<dbReference type="CDD" id="cd12148">
    <property type="entry name" value="fungal_TF_MHR"/>
    <property type="match status" value="1"/>
</dbReference>
<dbReference type="Pfam" id="PF04082">
    <property type="entry name" value="Fungal_trans"/>
    <property type="match status" value="1"/>
</dbReference>
<dbReference type="GO" id="GO:0009893">
    <property type="term" value="P:positive regulation of metabolic process"/>
    <property type="evidence" value="ECO:0007669"/>
    <property type="project" value="UniProtKB-ARBA"/>
</dbReference>
<dbReference type="GO" id="GO:0003677">
    <property type="term" value="F:DNA binding"/>
    <property type="evidence" value="ECO:0007669"/>
    <property type="project" value="UniProtKB-KW"/>
</dbReference>
<dbReference type="Proteomes" id="UP000326565">
    <property type="component" value="Unassembled WGS sequence"/>
</dbReference>
<feature type="region of interest" description="Disordered" evidence="6">
    <location>
        <begin position="1"/>
        <end position="23"/>
    </location>
</feature>
<dbReference type="GO" id="GO:0000981">
    <property type="term" value="F:DNA-binding transcription factor activity, RNA polymerase II-specific"/>
    <property type="evidence" value="ECO:0007669"/>
    <property type="project" value="InterPro"/>
</dbReference>
<evidence type="ECO:0000256" key="6">
    <source>
        <dbReference type="SAM" id="MobiDB-lite"/>
    </source>
</evidence>
<evidence type="ECO:0000259" key="7">
    <source>
        <dbReference type="PROSITE" id="PS50048"/>
    </source>
</evidence>
<proteinExistence type="predicted"/>
<dbReference type="SUPFAM" id="SSF57701">
    <property type="entry name" value="Zn2/Cys6 DNA-binding domain"/>
    <property type="match status" value="1"/>
</dbReference>
<dbReference type="InterPro" id="IPR007219">
    <property type="entry name" value="XnlR_reg_dom"/>
</dbReference>
<name>A0A5N5XDA6_9EURO</name>
<keyword evidence="9" id="KW-1185">Reference proteome</keyword>
<keyword evidence="1" id="KW-0479">Metal-binding</keyword>
<evidence type="ECO:0000313" key="9">
    <source>
        <dbReference type="Proteomes" id="UP000326565"/>
    </source>
</evidence>
<evidence type="ECO:0000313" key="8">
    <source>
        <dbReference type="EMBL" id="KAB8078758.1"/>
    </source>
</evidence>
<protein>
    <recommendedName>
        <fullName evidence="7">Zn(2)-C6 fungal-type domain-containing protein</fullName>
    </recommendedName>
</protein>
<gene>
    <name evidence="8" type="ORF">BDV29DRAFT_129452</name>
</gene>
<feature type="domain" description="Zn(2)-C6 fungal-type" evidence="7">
    <location>
        <begin position="31"/>
        <end position="60"/>
    </location>
</feature>
<dbReference type="InterPro" id="IPR036864">
    <property type="entry name" value="Zn2-C6_fun-type_DNA-bd_sf"/>
</dbReference>
<evidence type="ECO:0000256" key="4">
    <source>
        <dbReference type="ARBA" id="ARBA00023163"/>
    </source>
</evidence>
<keyword evidence="3" id="KW-0238">DNA-binding</keyword>
<keyword evidence="2" id="KW-0805">Transcription regulation</keyword>